<protein>
    <submittedName>
        <fullName evidence="1">Uncharacterized protein</fullName>
    </submittedName>
</protein>
<comment type="caution">
    <text evidence="1">The sequence shown here is derived from an EMBL/GenBank/DDBJ whole genome shotgun (WGS) entry which is preliminary data.</text>
</comment>
<dbReference type="Proteomes" id="UP001234297">
    <property type="component" value="Chromosome 11"/>
</dbReference>
<gene>
    <name evidence="1" type="ORF">MRB53_033690</name>
</gene>
<dbReference type="EMBL" id="CM056819">
    <property type="protein sequence ID" value="KAJ8625160.1"/>
    <property type="molecule type" value="Genomic_DNA"/>
</dbReference>
<sequence>MRFSRTPETRATYIREWLLRIDANKDRALSPKELQDALTDLRLSSPGWRAQWAVGVADSNHNGVIDLNEEDENKKITEHANKEWGDLIQKVP</sequence>
<keyword evidence="2" id="KW-1185">Reference proteome</keyword>
<evidence type="ECO:0000313" key="1">
    <source>
        <dbReference type="EMBL" id="KAJ8625160.1"/>
    </source>
</evidence>
<accession>A0ACC2KW11</accession>
<organism evidence="1 2">
    <name type="scientific">Persea americana</name>
    <name type="common">Avocado</name>
    <dbReference type="NCBI Taxonomy" id="3435"/>
    <lineage>
        <taxon>Eukaryota</taxon>
        <taxon>Viridiplantae</taxon>
        <taxon>Streptophyta</taxon>
        <taxon>Embryophyta</taxon>
        <taxon>Tracheophyta</taxon>
        <taxon>Spermatophyta</taxon>
        <taxon>Magnoliopsida</taxon>
        <taxon>Magnoliidae</taxon>
        <taxon>Laurales</taxon>
        <taxon>Lauraceae</taxon>
        <taxon>Persea</taxon>
    </lineage>
</organism>
<proteinExistence type="predicted"/>
<evidence type="ECO:0000313" key="2">
    <source>
        <dbReference type="Proteomes" id="UP001234297"/>
    </source>
</evidence>
<name>A0ACC2KW11_PERAE</name>
<reference evidence="1 2" key="1">
    <citation type="journal article" date="2022" name="Hortic Res">
        <title>A haplotype resolved chromosomal level avocado genome allows analysis of novel avocado genes.</title>
        <authorList>
            <person name="Nath O."/>
            <person name="Fletcher S.J."/>
            <person name="Hayward A."/>
            <person name="Shaw L.M."/>
            <person name="Masouleh A.K."/>
            <person name="Furtado A."/>
            <person name="Henry R.J."/>
            <person name="Mitter N."/>
        </authorList>
    </citation>
    <scope>NUCLEOTIDE SEQUENCE [LARGE SCALE GENOMIC DNA]</scope>
    <source>
        <strain evidence="2">cv. Hass</strain>
    </source>
</reference>